<feature type="transmembrane region" description="Helical" evidence="1">
    <location>
        <begin position="164"/>
        <end position="186"/>
    </location>
</feature>
<evidence type="ECO:0000313" key="2">
    <source>
        <dbReference type="EMBL" id="PRY84832.1"/>
    </source>
</evidence>
<organism evidence="2 3">
    <name type="scientific">Donghicola tyrosinivorans</name>
    <dbReference type="NCBI Taxonomy" id="1652492"/>
    <lineage>
        <taxon>Bacteria</taxon>
        <taxon>Pseudomonadati</taxon>
        <taxon>Pseudomonadota</taxon>
        <taxon>Alphaproteobacteria</taxon>
        <taxon>Rhodobacterales</taxon>
        <taxon>Roseobacteraceae</taxon>
        <taxon>Donghicola</taxon>
    </lineage>
</organism>
<proteinExistence type="predicted"/>
<accession>A0A2T0WDQ3</accession>
<keyword evidence="1" id="KW-1133">Transmembrane helix</keyword>
<sequence length="306" mass="32076">MTVMLIVRQALSGIVRDRGVLLLVAIFAALVAVSAFLGWSATNAVNAIYGQAVDWLTAQGAVVPPNPMHQTPPLASLRNLPVYISFLGAFTAIVIGQELVETERRAGVLPLIGSRPVPRGRVAVARMLALLIATSFLTTVAGAVAILALLSLPLQMRAADWGALAWALLLGWTYMSAFGLLALGFAARLQGTAAGLLAATVVWLAITFVLPALTGNVNPTAAINPVSALALVPDTPFFHWSSRLLGPVSLSEAFGWLDARTMGYLPEGLAPRAPLPLLGLWLAFVGSAAFAFHANKTLDLNGGRDA</sequence>
<protein>
    <submittedName>
        <fullName evidence="2">ABC-type transport system involved in multi-copper enzyme maturation permease subunit</fullName>
    </submittedName>
</protein>
<dbReference type="Proteomes" id="UP000238392">
    <property type="component" value="Unassembled WGS sequence"/>
</dbReference>
<keyword evidence="1" id="KW-0472">Membrane</keyword>
<dbReference type="PANTHER" id="PTHR43471">
    <property type="entry name" value="ABC TRANSPORTER PERMEASE"/>
    <property type="match status" value="1"/>
</dbReference>
<feature type="transmembrane region" description="Helical" evidence="1">
    <location>
        <begin position="80"/>
        <end position="100"/>
    </location>
</feature>
<dbReference type="RefSeq" id="WP_106268143.1">
    <property type="nucleotide sequence ID" value="NZ_PVTQ01000020.1"/>
</dbReference>
<reference evidence="2 3" key="1">
    <citation type="submission" date="2018-03" db="EMBL/GenBank/DDBJ databases">
        <title>Genomic Encyclopedia of Archaeal and Bacterial Type Strains, Phase II (KMG-II): from individual species to whole genera.</title>
        <authorList>
            <person name="Goeker M."/>
        </authorList>
    </citation>
    <scope>NUCLEOTIDE SEQUENCE [LARGE SCALE GENOMIC DNA]</scope>
    <source>
        <strain evidence="2 3">DSM 100212</strain>
    </source>
</reference>
<dbReference type="GO" id="GO:0140359">
    <property type="term" value="F:ABC-type transporter activity"/>
    <property type="evidence" value="ECO:0007669"/>
    <property type="project" value="InterPro"/>
</dbReference>
<evidence type="ECO:0000313" key="3">
    <source>
        <dbReference type="Proteomes" id="UP000238392"/>
    </source>
</evidence>
<feature type="transmembrane region" description="Helical" evidence="1">
    <location>
        <begin position="193"/>
        <end position="213"/>
    </location>
</feature>
<comment type="caution">
    <text evidence="2">The sequence shown here is derived from an EMBL/GenBank/DDBJ whole genome shotgun (WGS) entry which is preliminary data.</text>
</comment>
<evidence type="ECO:0000256" key="1">
    <source>
        <dbReference type="SAM" id="Phobius"/>
    </source>
</evidence>
<dbReference type="GO" id="GO:0005886">
    <property type="term" value="C:plasma membrane"/>
    <property type="evidence" value="ECO:0007669"/>
    <property type="project" value="UniProtKB-SubCell"/>
</dbReference>
<feature type="transmembrane region" description="Helical" evidence="1">
    <location>
        <begin position="128"/>
        <end position="152"/>
    </location>
</feature>
<dbReference type="EMBL" id="PVTQ01000020">
    <property type="protein sequence ID" value="PRY84832.1"/>
    <property type="molecule type" value="Genomic_DNA"/>
</dbReference>
<keyword evidence="1" id="KW-0812">Transmembrane</keyword>
<dbReference type="OrthoDB" id="7862629at2"/>
<feature type="transmembrane region" description="Helical" evidence="1">
    <location>
        <begin position="20"/>
        <end position="39"/>
    </location>
</feature>
<gene>
    <name evidence="2" type="ORF">CLV74_12044</name>
</gene>
<feature type="transmembrane region" description="Helical" evidence="1">
    <location>
        <begin position="275"/>
        <end position="294"/>
    </location>
</feature>
<dbReference type="Pfam" id="PF12679">
    <property type="entry name" value="ABC2_membrane_2"/>
    <property type="match status" value="1"/>
</dbReference>
<name>A0A2T0WDQ3_9RHOB</name>
<keyword evidence="3" id="KW-1185">Reference proteome</keyword>
<dbReference type="AlphaFoldDB" id="A0A2T0WDQ3"/>